<evidence type="ECO:0000313" key="3">
    <source>
        <dbReference type="EMBL" id="BBY65047.1"/>
    </source>
</evidence>
<dbReference type="EMBL" id="AP022596">
    <property type="protein sequence ID" value="BBY65047.1"/>
    <property type="molecule type" value="Genomic_DNA"/>
</dbReference>
<dbReference type="KEGG" id="mhev:MHEL_32900"/>
<sequence length="223" mass="22485">MRSVTVHNRKSVYKRPGRGLGKLTISWILGIGAHPPALIVVSWKVMSSHTIRVAGVTAAAACSVLLLTALPQAGAAPAFDSQGYLDSTARCADTAVLFGSTDSSRVAICKTSGGYEYRGVRVRDGAKLVVSASSAGGGSYTAINDGITYTVSSSALVVSSGGSAVRKESWVDFHGPQSSTSSSAAPTSSSATPTTSATPTSTTPTSTTPLPPPLPAEVGGGGR</sequence>
<protein>
    <recommendedName>
        <fullName evidence="5">Serine/threonine protein kinase</fullName>
    </recommendedName>
</protein>
<feature type="region of interest" description="Disordered" evidence="1">
    <location>
        <begin position="174"/>
        <end position="223"/>
    </location>
</feature>
<gene>
    <name evidence="3" type="ORF">MHEL_32900</name>
</gene>
<organism evidence="3 4">
    <name type="scientific">Mycolicibacterium helvum</name>
    <dbReference type="NCBI Taxonomy" id="1534349"/>
    <lineage>
        <taxon>Bacteria</taxon>
        <taxon>Bacillati</taxon>
        <taxon>Actinomycetota</taxon>
        <taxon>Actinomycetes</taxon>
        <taxon>Mycobacteriales</taxon>
        <taxon>Mycobacteriaceae</taxon>
        <taxon>Mycolicibacterium</taxon>
    </lineage>
</organism>
<evidence type="ECO:0000256" key="2">
    <source>
        <dbReference type="SAM" id="Phobius"/>
    </source>
</evidence>
<keyword evidence="2" id="KW-1133">Transmembrane helix</keyword>
<evidence type="ECO:0008006" key="5">
    <source>
        <dbReference type="Google" id="ProtNLM"/>
    </source>
</evidence>
<evidence type="ECO:0000313" key="4">
    <source>
        <dbReference type="Proteomes" id="UP000467148"/>
    </source>
</evidence>
<proteinExistence type="predicted"/>
<feature type="transmembrane region" description="Helical" evidence="2">
    <location>
        <begin position="49"/>
        <end position="70"/>
    </location>
</feature>
<accession>A0A7I7T6Z4</accession>
<keyword evidence="2" id="KW-0472">Membrane</keyword>
<name>A0A7I7T6Z4_9MYCO</name>
<dbReference type="Proteomes" id="UP000467148">
    <property type="component" value="Chromosome"/>
</dbReference>
<keyword evidence="2" id="KW-0812">Transmembrane</keyword>
<reference evidence="3 4" key="1">
    <citation type="journal article" date="2019" name="Emerg. Microbes Infect.">
        <title>Comprehensive subspecies identification of 175 nontuberculous mycobacteria species based on 7547 genomic profiles.</title>
        <authorList>
            <person name="Matsumoto Y."/>
            <person name="Kinjo T."/>
            <person name="Motooka D."/>
            <person name="Nabeya D."/>
            <person name="Jung N."/>
            <person name="Uechi K."/>
            <person name="Horii T."/>
            <person name="Iida T."/>
            <person name="Fujita J."/>
            <person name="Nakamura S."/>
        </authorList>
    </citation>
    <scope>NUCLEOTIDE SEQUENCE [LARGE SCALE GENOMIC DNA]</scope>
    <source>
        <strain evidence="3 4">JCM 30396</strain>
    </source>
</reference>
<keyword evidence="4" id="KW-1185">Reference proteome</keyword>
<evidence type="ECO:0000256" key="1">
    <source>
        <dbReference type="SAM" id="MobiDB-lite"/>
    </source>
</evidence>
<feature type="compositionally biased region" description="Low complexity" evidence="1">
    <location>
        <begin position="178"/>
        <end position="208"/>
    </location>
</feature>
<dbReference type="AlphaFoldDB" id="A0A7I7T6Z4"/>